<name>A0A437QUQ5_9PROT</name>
<dbReference type="GO" id="GO:0000160">
    <property type="term" value="P:phosphorelay signal transduction system"/>
    <property type="evidence" value="ECO:0007669"/>
    <property type="project" value="UniProtKB-KW"/>
</dbReference>
<dbReference type="GO" id="GO:0003677">
    <property type="term" value="F:DNA binding"/>
    <property type="evidence" value="ECO:0007669"/>
    <property type="project" value="UniProtKB-KW"/>
</dbReference>
<evidence type="ECO:0000256" key="6">
    <source>
        <dbReference type="PROSITE-ProRule" id="PRU00169"/>
    </source>
</evidence>
<dbReference type="Pfam" id="PF00072">
    <property type="entry name" value="Response_reg"/>
    <property type="match status" value="1"/>
</dbReference>
<feature type="domain" description="Response regulatory" evidence="7">
    <location>
        <begin position="4"/>
        <end position="120"/>
    </location>
</feature>
<dbReference type="FunFam" id="3.40.50.2300:FF:000001">
    <property type="entry name" value="DNA-binding response regulator PhoB"/>
    <property type="match status" value="1"/>
</dbReference>
<dbReference type="PANTHER" id="PTHR44591">
    <property type="entry name" value="STRESS RESPONSE REGULATOR PROTEIN 1"/>
    <property type="match status" value="1"/>
</dbReference>
<dbReference type="InterPro" id="IPR001789">
    <property type="entry name" value="Sig_transdc_resp-reg_receiver"/>
</dbReference>
<comment type="caution">
    <text evidence="8">The sequence shown here is derived from an EMBL/GenBank/DDBJ whole genome shotgun (WGS) entry which is preliminary data.</text>
</comment>
<gene>
    <name evidence="8" type="ORF">EOI86_02795</name>
</gene>
<evidence type="ECO:0000256" key="1">
    <source>
        <dbReference type="ARBA" id="ARBA00022553"/>
    </source>
</evidence>
<evidence type="ECO:0000259" key="7">
    <source>
        <dbReference type="PROSITE" id="PS50110"/>
    </source>
</evidence>
<dbReference type="Gene3D" id="3.40.50.2300">
    <property type="match status" value="1"/>
</dbReference>
<sequence length="125" mass="13695">MTKRVLLAEDEPNIVESLTFLLERAGFEVGVESDGRQALESVLANVPDVLILDVMLPELDGYEILRRLRADQRAESLPVLMLTAKGQREDRETALECGADLFITKPFANAELVAAVERLAAQGSA</sequence>
<feature type="modified residue" description="4-aspartylphosphate" evidence="6">
    <location>
        <position position="53"/>
    </location>
</feature>
<keyword evidence="3" id="KW-0805">Transcription regulation</keyword>
<evidence type="ECO:0000256" key="4">
    <source>
        <dbReference type="ARBA" id="ARBA00023125"/>
    </source>
</evidence>
<dbReference type="AlphaFoldDB" id="A0A437QUQ5"/>
<protein>
    <submittedName>
        <fullName evidence="8">Response regulator</fullName>
    </submittedName>
</protein>
<evidence type="ECO:0000313" key="9">
    <source>
        <dbReference type="Proteomes" id="UP000287447"/>
    </source>
</evidence>
<dbReference type="Proteomes" id="UP000287447">
    <property type="component" value="Unassembled WGS sequence"/>
</dbReference>
<dbReference type="PANTHER" id="PTHR44591:SF3">
    <property type="entry name" value="RESPONSE REGULATORY DOMAIN-CONTAINING PROTEIN"/>
    <property type="match status" value="1"/>
</dbReference>
<evidence type="ECO:0000256" key="5">
    <source>
        <dbReference type="ARBA" id="ARBA00023163"/>
    </source>
</evidence>
<keyword evidence="5" id="KW-0804">Transcription</keyword>
<proteinExistence type="predicted"/>
<dbReference type="SMART" id="SM00448">
    <property type="entry name" value="REC"/>
    <property type="match status" value="1"/>
</dbReference>
<dbReference type="InterPro" id="IPR050595">
    <property type="entry name" value="Bact_response_regulator"/>
</dbReference>
<dbReference type="SUPFAM" id="SSF52172">
    <property type="entry name" value="CheY-like"/>
    <property type="match status" value="1"/>
</dbReference>
<keyword evidence="1 6" id="KW-0597">Phosphoprotein</keyword>
<keyword evidence="4" id="KW-0238">DNA-binding</keyword>
<dbReference type="PROSITE" id="PS50110">
    <property type="entry name" value="RESPONSE_REGULATORY"/>
    <property type="match status" value="1"/>
</dbReference>
<dbReference type="OrthoDB" id="9801602at2"/>
<dbReference type="CDD" id="cd17574">
    <property type="entry name" value="REC_OmpR"/>
    <property type="match status" value="1"/>
</dbReference>
<dbReference type="InterPro" id="IPR011006">
    <property type="entry name" value="CheY-like_superfamily"/>
</dbReference>
<evidence type="ECO:0000313" key="8">
    <source>
        <dbReference type="EMBL" id="RVU38241.1"/>
    </source>
</evidence>
<keyword evidence="2" id="KW-0902">Two-component regulatory system</keyword>
<dbReference type="EMBL" id="SADE01000001">
    <property type="protein sequence ID" value="RVU38241.1"/>
    <property type="molecule type" value="Genomic_DNA"/>
</dbReference>
<accession>A0A437QUQ5</accession>
<evidence type="ECO:0000256" key="3">
    <source>
        <dbReference type="ARBA" id="ARBA00023015"/>
    </source>
</evidence>
<reference evidence="9" key="1">
    <citation type="submission" date="2019-01" db="EMBL/GenBank/DDBJ databases">
        <title>Gri0909 isolated from a small marine red alga.</title>
        <authorList>
            <person name="Kim J."/>
            <person name="Jeong S.E."/>
            <person name="Jeon C.O."/>
        </authorList>
    </citation>
    <scope>NUCLEOTIDE SEQUENCE [LARGE SCALE GENOMIC DNA]</scope>
    <source>
        <strain evidence="9">Gri0909</strain>
    </source>
</reference>
<dbReference type="RefSeq" id="WP_127763613.1">
    <property type="nucleotide sequence ID" value="NZ_SADE01000001.1"/>
</dbReference>
<evidence type="ECO:0000256" key="2">
    <source>
        <dbReference type="ARBA" id="ARBA00023012"/>
    </source>
</evidence>
<keyword evidence="9" id="KW-1185">Reference proteome</keyword>
<organism evidence="8 9">
    <name type="scientific">Hwanghaeella grinnelliae</name>
    <dbReference type="NCBI Taxonomy" id="2500179"/>
    <lineage>
        <taxon>Bacteria</taxon>
        <taxon>Pseudomonadati</taxon>
        <taxon>Pseudomonadota</taxon>
        <taxon>Alphaproteobacteria</taxon>
        <taxon>Rhodospirillales</taxon>
        <taxon>Rhodospirillaceae</taxon>
        <taxon>Hwanghaeella</taxon>
    </lineage>
</organism>